<keyword evidence="10" id="KW-0732">Signal</keyword>
<name>A0A1Y3F024_9BILA</name>
<comment type="subcellular location">
    <subcellularLocation>
        <location evidence="1">Membrane</location>
    </subcellularLocation>
</comment>
<accession>A0A1Y3F024</accession>
<evidence type="ECO:0000313" key="12">
    <source>
        <dbReference type="EMBL" id="OUC48668.1"/>
    </source>
</evidence>
<keyword evidence="5" id="KW-0862">Zinc</keyword>
<keyword evidence="7 9" id="KW-0472">Membrane</keyword>
<keyword evidence="4 8" id="KW-0863">Zinc-finger</keyword>
<dbReference type="Proteomes" id="UP000243006">
    <property type="component" value="Unassembled WGS sequence"/>
</dbReference>
<dbReference type="InterPro" id="IPR001841">
    <property type="entry name" value="Znf_RING"/>
</dbReference>
<dbReference type="EMBL" id="LVZM01002420">
    <property type="protein sequence ID" value="OUC48668.1"/>
    <property type="molecule type" value="Genomic_DNA"/>
</dbReference>
<dbReference type="GO" id="GO:0008270">
    <property type="term" value="F:zinc ion binding"/>
    <property type="evidence" value="ECO:0007669"/>
    <property type="project" value="UniProtKB-KW"/>
</dbReference>
<feature type="chain" id="PRO_5011005572" evidence="10">
    <location>
        <begin position="22"/>
        <end position="589"/>
    </location>
</feature>
<evidence type="ECO:0000256" key="9">
    <source>
        <dbReference type="SAM" id="Phobius"/>
    </source>
</evidence>
<evidence type="ECO:0000256" key="7">
    <source>
        <dbReference type="ARBA" id="ARBA00023136"/>
    </source>
</evidence>
<dbReference type="FunFam" id="3.30.40.10:FF:000009">
    <property type="entry name" value="E3 ubiquitin-protein ligase RNF130"/>
    <property type="match status" value="1"/>
</dbReference>
<evidence type="ECO:0000256" key="10">
    <source>
        <dbReference type="SAM" id="SignalP"/>
    </source>
</evidence>
<gene>
    <name evidence="12" type="ORF">D917_01109</name>
</gene>
<evidence type="ECO:0000256" key="1">
    <source>
        <dbReference type="ARBA" id="ARBA00004370"/>
    </source>
</evidence>
<keyword evidence="2 9" id="KW-0812">Transmembrane</keyword>
<organism evidence="12 13">
    <name type="scientific">Trichinella nativa</name>
    <dbReference type="NCBI Taxonomy" id="6335"/>
    <lineage>
        <taxon>Eukaryota</taxon>
        <taxon>Metazoa</taxon>
        <taxon>Ecdysozoa</taxon>
        <taxon>Nematoda</taxon>
        <taxon>Enoplea</taxon>
        <taxon>Dorylaimia</taxon>
        <taxon>Trichinellida</taxon>
        <taxon>Trichinellidae</taxon>
        <taxon>Trichinella</taxon>
    </lineage>
</organism>
<evidence type="ECO:0000259" key="11">
    <source>
        <dbReference type="PROSITE" id="PS50089"/>
    </source>
</evidence>
<dbReference type="PANTHER" id="PTHR46539">
    <property type="entry name" value="E3 UBIQUITIN-PROTEIN LIGASE ATL42"/>
    <property type="match status" value="1"/>
</dbReference>
<evidence type="ECO:0000256" key="2">
    <source>
        <dbReference type="ARBA" id="ARBA00022692"/>
    </source>
</evidence>
<dbReference type="SUPFAM" id="SSF57850">
    <property type="entry name" value="RING/U-box"/>
    <property type="match status" value="1"/>
</dbReference>
<evidence type="ECO:0000313" key="13">
    <source>
        <dbReference type="Proteomes" id="UP000243006"/>
    </source>
</evidence>
<feature type="signal peptide" evidence="10">
    <location>
        <begin position="1"/>
        <end position="21"/>
    </location>
</feature>
<reference evidence="12 13" key="1">
    <citation type="submission" date="2015-04" db="EMBL/GenBank/DDBJ databases">
        <title>Draft genome of the roundworm Trichinella nativa.</title>
        <authorList>
            <person name="Mitreva M."/>
        </authorList>
    </citation>
    <scope>NUCLEOTIDE SEQUENCE [LARGE SCALE GENOMIC DNA]</scope>
    <source>
        <strain evidence="12 13">ISS45</strain>
    </source>
</reference>
<dbReference type="SMART" id="SM00184">
    <property type="entry name" value="RING"/>
    <property type="match status" value="1"/>
</dbReference>
<sequence>MAAVVLLPAVLFSLFVAKCSAKADYMPDEDALICNVTNGGVVGRGGTRTIRLEGLLFPTDLSRPMIGSIRFEYISPNVLWSGEVKRFCDLMRLTNFDHLGTSPDAAPSADNLGSSIPPSASQTLQAPLAMFFTALPLDSSSNVGLTAVDSVDCFSEEVWNRNLHSMGQLSMVVAFAERNQRPFNLTKLISTFKGAFANFTMNTHNVNILFSGVHFPFLFLSSTLSTQMTGAKDPLLFFRDAVDLTRNSISCVISVKGDFGDSKASDSLLNNFSRTSVLFVSVSFIILMVISLAWLIFYYIQRFRYAHAKDRLARRLFNAARKTLTKLPVKTLRNGDNELNSLCPVCIEPFHDGDVIRILVCNHLFHKTCVDPWLLQHRTCPLCKLDILKAVGYSFKQSEESVRDDGVSAIARSAEAASNMFRSLPATSDFQDPFFPTPAHSPPLVQHVLHAGNTHCYTIIPMTVHSAADAVNFQRKECRKKSDTSCGVLSPADTADGDVAFAHDNAGSCKKSPAAATGAAAASSAMGTVAPVTTTFFKMRVKPASQRCCRRATSMEAAVDCCWALDSSQQSQCNPASPVHIHRVQSEQL</sequence>
<dbReference type="Pfam" id="PF13639">
    <property type="entry name" value="zf-RING_2"/>
    <property type="match status" value="1"/>
</dbReference>
<dbReference type="AlphaFoldDB" id="A0A1Y3F024"/>
<keyword evidence="3" id="KW-0479">Metal-binding</keyword>
<dbReference type="PANTHER" id="PTHR46539:SF23">
    <property type="entry name" value="RING-TYPE DOMAIN-CONTAINING PROTEIN"/>
    <property type="match status" value="1"/>
</dbReference>
<protein>
    <submittedName>
        <fullName evidence="12">Putative ATP synthase F0, A subunit</fullName>
    </submittedName>
</protein>
<evidence type="ECO:0000256" key="5">
    <source>
        <dbReference type="ARBA" id="ARBA00022833"/>
    </source>
</evidence>
<dbReference type="InterPro" id="IPR013083">
    <property type="entry name" value="Znf_RING/FYVE/PHD"/>
</dbReference>
<evidence type="ECO:0000256" key="6">
    <source>
        <dbReference type="ARBA" id="ARBA00022989"/>
    </source>
</evidence>
<evidence type="ECO:0000256" key="3">
    <source>
        <dbReference type="ARBA" id="ARBA00022723"/>
    </source>
</evidence>
<comment type="caution">
    <text evidence="12">The sequence shown here is derived from an EMBL/GenBank/DDBJ whole genome shotgun (WGS) entry which is preliminary data.</text>
</comment>
<dbReference type="Gene3D" id="3.30.40.10">
    <property type="entry name" value="Zinc/RING finger domain, C3HC4 (zinc finger)"/>
    <property type="match status" value="1"/>
</dbReference>
<keyword evidence="6 9" id="KW-1133">Transmembrane helix</keyword>
<dbReference type="GO" id="GO:0016020">
    <property type="term" value="C:membrane"/>
    <property type="evidence" value="ECO:0007669"/>
    <property type="project" value="UniProtKB-SubCell"/>
</dbReference>
<evidence type="ECO:0000256" key="8">
    <source>
        <dbReference type="PROSITE-ProRule" id="PRU00175"/>
    </source>
</evidence>
<feature type="transmembrane region" description="Helical" evidence="9">
    <location>
        <begin position="277"/>
        <end position="300"/>
    </location>
</feature>
<proteinExistence type="predicted"/>
<dbReference type="PROSITE" id="PS50089">
    <property type="entry name" value="ZF_RING_2"/>
    <property type="match status" value="1"/>
</dbReference>
<feature type="domain" description="RING-type" evidence="11">
    <location>
        <begin position="343"/>
        <end position="384"/>
    </location>
</feature>
<evidence type="ECO:0000256" key="4">
    <source>
        <dbReference type="ARBA" id="ARBA00022771"/>
    </source>
</evidence>